<evidence type="ECO:0000256" key="4">
    <source>
        <dbReference type="SAM" id="MobiDB-lite"/>
    </source>
</evidence>
<dbReference type="Pfam" id="PF13516">
    <property type="entry name" value="LRR_6"/>
    <property type="match status" value="1"/>
</dbReference>
<dbReference type="SMART" id="SM00356">
    <property type="entry name" value="ZnF_C3H1"/>
    <property type="match status" value="2"/>
</dbReference>
<dbReference type="SUPFAM" id="SSF52058">
    <property type="entry name" value="L domain-like"/>
    <property type="match status" value="1"/>
</dbReference>
<dbReference type="VEuPathDB" id="FungiDB:MSYG_3803"/>
<dbReference type="Gene3D" id="3.80.10.10">
    <property type="entry name" value="Ribonuclease Inhibitor"/>
    <property type="match status" value="2"/>
</dbReference>
<dbReference type="Pfam" id="PF13855">
    <property type="entry name" value="LRR_8"/>
    <property type="match status" value="1"/>
</dbReference>
<keyword evidence="3" id="KW-0862">Zinc</keyword>
<keyword evidence="3" id="KW-0863">Zinc-finger</keyword>
<dbReference type="PRINTS" id="PR00019">
    <property type="entry name" value="LEURICHRPT"/>
</dbReference>
<dbReference type="SMART" id="SM00369">
    <property type="entry name" value="LRR_TYP"/>
    <property type="match status" value="4"/>
</dbReference>
<dbReference type="PROSITE" id="PS50103">
    <property type="entry name" value="ZF_C3H1"/>
    <property type="match status" value="2"/>
</dbReference>
<feature type="compositionally biased region" description="Low complexity" evidence="4">
    <location>
        <begin position="745"/>
        <end position="755"/>
    </location>
</feature>
<dbReference type="InterPro" id="IPR001611">
    <property type="entry name" value="Leu-rich_rpt"/>
</dbReference>
<reference evidence="7" key="1">
    <citation type="journal article" date="2017" name="Nucleic Acids Res.">
        <title>Proteogenomics produces comprehensive and highly accurate protein-coding gene annotation in a complete genome assembly of Malassezia sympodialis.</title>
        <authorList>
            <person name="Zhu Y."/>
            <person name="Engstroem P.G."/>
            <person name="Tellgren-Roth C."/>
            <person name="Baudo C.D."/>
            <person name="Kennell J.C."/>
            <person name="Sun S."/>
            <person name="Billmyre R.B."/>
            <person name="Schroeder M.S."/>
            <person name="Andersson A."/>
            <person name="Holm T."/>
            <person name="Sigurgeirsson B."/>
            <person name="Wu G."/>
            <person name="Sankaranarayanan S.R."/>
            <person name="Siddharthan R."/>
            <person name="Sanyal K."/>
            <person name="Lundeberg J."/>
            <person name="Nystedt B."/>
            <person name="Boekhout T."/>
            <person name="Dawson T.L. Jr."/>
            <person name="Heitman J."/>
            <person name="Scheynius A."/>
            <person name="Lehtioe J."/>
        </authorList>
    </citation>
    <scope>NUCLEOTIDE SEQUENCE [LARGE SCALE GENOMIC DNA]</scope>
    <source>
        <strain evidence="7">ATCC 42132</strain>
    </source>
</reference>
<dbReference type="OMA" id="CKFFRNN"/>
<sequence length="810" mass="86147">MSRAVKSAIAARRSASDTPEKQSAHAGYDAESRTQKPLTDALNAACTSGRLNLSGRSPPLTESPTELLDLLQDEPPAWYTPAEDEAASWSCRTSLHILLLGSNQIDQVPDRLAEFRDLARLELQGNQLTTLPLALARLLNLTSLNLTSNQLQHVPACIIGMPSLVHLDLSHNALESLWTANDMQQGHQAASDAVESSPSSGHSEMALLPHLKTLDLSHNKLTTSALVVSWPSSLVQLDLSHNLLQEPILVASWYPLTNLEDLSLAKNPLGDTMFVSDSQNKVFSKLTTLDIRGTQATALNALEVAFASAPSVSLSEARDRQRSPPTPAASSGLCTAHQLVRVAAKPAPHDATEVKSALQQTCALPALFVLSDIQVRTESHRRRRGGRGRGGEDRNRAQHDREDEGSTPPNAGSALANAKLSTKKKEALGQVPCKFFRNNGCSAGEACPFAHTLPGEGQPKAVCQWFIKGSCRFGHRCALAHILPGQPMSMDRKNKRAAQQNATQAAKGAEEQRGANEKSDTSQGSRTAPVPAPAPPAAFHGARDATGDDLPIALSALTPDSDTPSLSRPSAWGSDMPLTARTYEPPSTTAFGTSPFDQPGSHSFFFNAASADARPTRDISAVWGADSIRSEDMGPEAGHAEDFLPSSLTDLLTPAELERRMRHARDPVSHNSTSVSQSLPAHSQPFNGFGTSPSVAQPGRMSFGGSMSLIGGISATRRPSSSVHASPFLPPLLDNNLGSPPNMSPPGTLSSSLGGERVTAPFSSRTGSEEARRRAAPGSGTYHARGHPPISPAILPTLESDADETMFELE</sequence>
<feature type="zinc finger region" description="C3H1-type" evidence="3">
    <location>
        <begin position="427"/>
        <end position="454"/>
    </location>
</feature>
<organism evidence="6 7">
    <name type="scientific">Malassezia sympodialis (strain ATCC 42132)</name>
    <name type="common">Atopic eczema-associated yeast</name>
    <dbReference type="NCBI Taxonomy" id="1230383"/>
    <lineage>
        <taxon>Eukaryota</taxon>
        <taxon>Fungi</taxon>
        <taxon>Dikarya</taxon>
        <taxon>Basidiomycota</taxon>
        <taxon>Ustilaginomycotina</taxon>
        <taxon>Malasseziomycetes</taxon>
        <taxon>Malasseziales</taxon>
        <taxon>Malasseziaceae</taxon>
        <taxon>Malassezia</taxon>
    </lineage>
</organism>
<keyword evidence="1" id="KW-0433">Leucine-rich repeat</keyword>
<dbReference type="OrthoDB" id="411372at2759"/>
<evidence type="ECO:0000256" key="3">
    <source>
        <dbReference type="PROSITE-ProRule" id="PRU00723"/>
    </source>
</evidence>
<feature type="region of interest" description="Disordered" evidence="4">
    <location>
        <begin position="734"/>
        <end position="810"/>
    </location>
</feature>
<dbReference type="STRING" id="1230383.A0A1M8AB87"/>
<accession>A0A1M8AB87</accession>
<dbReference type="PANTHER" id="PTHR45617">
    <property type="entry name" value="LEUCINE RICH REPEAT FAMILY PROTEIN"/>
    <property type="match status" value="1"/>
</dbReference>
<evidence type="ECO:0000313" key="7">
    <source>
        <dbReference type="Proteomes" id="UP000186303"/>
    </source>
</evidence>
<feature type="compositionally biased region" description="Basic and acidic residues" evidence="4">
    <location>
        <begin position="389"/>
        <end position="404"/>
    </location>
</feature>
<dbReference type="InterPro" id="IPR032675">
    <property type="entry name" value="LRR_dom_sf"/>
</dbReference>
<evidence type="ECO:0000256" key="2">
    <source>
        <dbReference type="ARBA" id="ARBA00022737"/>
    </source>
</evidence>
<name>A0A1M8AB87_MALS4</name>
<feature type="region of interest" description="Disordered" evidence="4">
    <location>
        <begin position="666"/>
        <end position="686"/>
    </location>
</feature>
<evidence type="ECO:0000256" key="1">
    <source>
        <dbReference type="ARBA" id="ARBA00022614"/>
    </source>
</evidence>
<dbReference type="GO" id="GO:0008270">
    <property type="term" value="F:zinc ion binding"/>
    <property type="evidence" value="ECO:0007669"/>
    <property type="project" value="UniProtKB-KW"/>
</dbReference>
<feature type="compositionally biased region" description="Polar residues" evidence="4">
    <location>
        <begin position="558"/>
        <end position="568"/>
    </location>
</feature>
<dbReference type="PROSITE" id="PS51450">
    <property type="entry name" value="LRR"/>
    <property type="match status" value="2"/>
</dbReference>
<feature type="compositionally biased region" description="Basic and acidic residues" evidence="4">
    <location>
        <begin position="508"/>
        <end position="520"/>
    </location>
</feature>
<evidence type="ECO:0000313" key="6">
    <source>
        <dbReference type="EMBL" id="SHO79454.1"/>
    </source>
</evidence>
<feature type="region of interest" description="Disordered" evidence="4">
    <location>
        <begin position="1"/>
        <end position="37"/>
    </location>
</feature>
<feature type="domain" description="C3H1-type" evidence="5">
    <location>
        <begin position="427"/>
        <end position="454"/>
    </location>
</feature>
<dbReference type="InterPro" id="IPR000571">
    <property type="entry name" value="Znf_CCCH"/>
</dbReference>
<gene>
    <name evidence="6" type="ORF">MSYG_3803</name>
</gene>
<feature type="domain" description="C3H1-type" evidence="5">
    <location>
        <begin position="457"/>
        <end position="484"/>
    </location>
</feature>
<dbReference type="PANTHER" id="PTHR45617:SF170">
    <property type="entry name" value="MIP14966P"/>
    <property type="match status" value="1"/>
</dbReference>
<proteinExistence type="predicted"/>
<feature type="zinc finger region" description="C3H1-type" evidence="3">
    <location>
        <begin position="457"/>
        <end position="484"/>
    </location>
</feature>
<feature type="compositionally biased region" description="Basic and acidic residues" evidence="4">
    <location>
        <begin position="14"/>
        <end position="34"/>
    </location>
</feature>
<keyword evidence="3" id="KW-0479">Metal-binding</keyword>
<feature type="region of interest" description="Disordered" evidence="4">
    <location>
        <begin position="313"/>
        <end position="333"/>
    </location>
</feature>
<keyword evidence="2" id="KW-0677">Repeat</keyword>
<feature type="compositionally biased region" description="Acidic residues" evidence="4">
    <location>
        <begin position="800"/>
        <end position="810"/>
    </location>
</feature>
<dbReference type="AlphaFoldDB" id="A0A1M8AB87"/>
<dbReference type="Proteomes" id="UP000186303">
    <property type="component" value="Chromosome 6"/>
</dbReference>
<evidence type="ECO:0000259" key="5">
    <source>
        <dbReference type="PROSITE" id="PS50103"/>
    </source>
</evidence>
<keyword evidence="7" id="KW-1185">Reference proteome</keyword>
<feature type="region of interest" description="Disordered" evidence="4">
    <location>
        <begin position="377"/>
        <end position="414"/>
    </location>
</feature>
<dbReference type="Gene3D" id="4.10.1000.10">
    <property type="entry name" value="Zinc finger, CCCH-type"/>
    <property type="match status" value="1"/>
</dbReference>
<dbReference type="InterPro" id="IPR003591">
    <property type="entry name" value="Leu-rich_rpt_typical-subtyp"/>
</dbReference>
<feature type="compositionally biased region" description="Polar residues" evidence="4">
    <location>
        <begin position="669"/>
        <end position="686"/>
    </location>
</feature>
<protein>
    <recommendedName>
        <fullName evidence="5">C3H1-type domain-containing protein</fullName>
    </recommendedName>
</protein>
<feature type="region of interest" description="Disordered" evidence="4">
    <location>
        <begin position="488"/>
        <end position="579"/>
    </location>
</feature>
<dbReference type="EMBL" id="LT671826">
    <property type="protein sequence ID" value="SHO79454.1"/>
    <property type="molecule type" value="Genomic_DNA"/>
</dbReference>